<name>A0A291B716_9GAMM</name>
<keyword evidence="2" id="KW-1185">Reference proteome</keyword>
<dbReference type="Proteomes" id="UP000218160">
    <property type="component" value="Chromosome 1"/>
</dbReference>
<proteinExistence type="predicted"/>
<sequence length="46" mass="5446">MFRVKKPLRRKLNFRDHNAQISEIYAMVKALDELTELSMPKTKAII</sequence>
<dbReference type="KEGG" id="elux:BTN50_0247"/>
<gene>
    <name evidence="1" type="ORF">BTN50_0247</name>
</gene>
<reference evidence="2" key="1">
    <citation type="submission" date="2017-04" db="EMBL/GenBank/DDBJ databases">
        <title>Genome evolution of the luminous symbionts of deep sea anglerfish.</title>
        <authorList>
            <person name="Hendry T.A."/>
        </authorList>
    </citation>
    <scope>NUCLEOTIDE SEQUENCE [LARGE SCALE GENOMIC DNA]</scope>
</reference>
<organism evidence="1 2">
    <name type="scientific">Candidatus Enterovibrio altilux</name>
    <dbReference type="NCBI Taxonomy" id="1927128"/>
    <lineage>
        <taxon>Bacteria</taxon>
        <taxon>Pseudomonadati</taxon>
        <taxon>Pseudomonadota</taxon>
        <taxon>Gammaproteobacteria</taxon>
        <taxon>Vibrionales</taxon>
        <taxon>Vibrionaceae</taxon>
        <taxon>Enterovibrio</taxon>
    </lineage>
</organism>
<evidence type="ECO:0000313" key="2">
    <source>
        <dbReference type="Proteomes" id="UP000218160"/>
    </source>
</evidence>
<dbReference type="RefSeq" id="WP_190319748.1">
    <property type="nucleotide sequence ID" value="NZ_RPOE01000005.1"/>
</dbReference>
<dbReference type="EMBL" id="CP020660">
    <property type="protein sequence ID" value="ATF08785.1"/>
    <property type="molecule type" value="Genomic_DNA"/>
</dbReference>
<evidence type="ECO:0000313" key="1">
    <source>
        <dbReference type="EMBL" id="ATF08785.1"/>
    </source>
</evidence>
<protein>
    <submittedName>
        <fullName evidence="1">Mobile element protein</fullName>
    </submittedName>
</protein>
<accession>A0A291B716</accession>
<dbReference type="AlphaFoldDB" id="A0A291B716"/>